<protein>
    <submittedName>
        <fullName evidence="4">Retrovirus-related Pol polyprotein from transposon TNT 1-94</fullName>
    </submittedName>
</protein>
<dbReference type="EMBL" id="GEVM01020153">
    <property type="protein sequence ID" value="JAU85785.1"/>
    <property type="molecule type" value="Transcribed_RNA"/>
</dbReference>
<sequence>MVLDGLTEDYKSIADQIEGRDSPPSLTEIHEKLLNHEAKLLSAVVTSPPIPLTANAATYRGNNNNSRNNYRNSHANQNWQPNPRPQHHTPRLYLGKCQLCGVTGHSARRCPQLMQAGSNYNPTQGVSGGSTVSWQPRVNLATAPYNSANWVVDSGATHHLTSDLQNLSFHHPYTGGEDVTIVDGSSLKITHTGSTLLPTSSRPLNLKDVLCVHDVRKNLISVYRMCNNNNVSVQFCPAKFQVKDLSTGARLLQGSTKNELYEWPVNHPITSLFASPSPKTDLYSWHSRLGHPSLPILKAVDTHFSLHVSDSLQTQLPCSNFLINKSHKLPFHSNTISSSQPLEILYSDVWTSPLISVDNFKYYLVIVDHYTRYTCCIL</sequence>
<dbReference type="PANTHER" id="PTHR47481:SF14">
    <property type="entry name" value="RETROTRANSPOSON COPIA-LIKE N-TERMINAL DOMAIN-CONTAINING PROTEIN"/>
    <property type="match status" value="1"/>
</dbReference>
<dbReference type="GO" id="GO:0003676">
    <property type="term" value="F:nucleic acid binding"/>
    <property type="evidence" value="ECO:0007669"/>
    <property type="project" value="InterPro"/>
</dbReference>
<keyword evidence="1" id="KW-0863">Zinc-finger</keyword>
<feature type="region of interest" description="Disordered" evidence="2">
    <location>
        <begin position="54"/>
        <end position="87"/>
    </location>
</feature>
<gene>
    <name evidence="4" type="ORF">MP_TR4806_c0_g1_i1_g.12757</name>
</gene>
<dbReference type="Pfam" id="PF13976">
    <property type="entry name" value="gag_pre-integrs"/>
    <property type="match status" value="1"/>
</dbReference>
<dbReference type="InterPro" id="IPR054722">
    <property type="entry name" value="PolX-like_BBD"/>
</dbReference>
<dbReference type="SUPFAM" id="SSF57756">
    <property type="entry name" value="Retrovirus zinc finger-like domains"/>
    <property type="match status" value="1"/>
</dbReference>
<dbReference type="InterPro" id="IPR025724">
    <property type="entry name" value="GAG-pre-integrase_dom"/>
</dbReference>
<dbReference type="AlphaFoldDB" id="A0A1J3IZM7"/>
<name>A0A1J3IZM7_NOCCA</name>
<keyword evidence="1" id="KW-0479">Metal-binding</keyword>
<dbReference type="GO" id="GO:0008270">
    <property type="term" value="F:zinc ion binding"/>
    <property type="evidence" value="ECO:0007669"/>
    <property type="project" value="UniProtKB-KW"/>
</dbReference>
<proteinExistence type="predicted"/>
<keyword evidence="1" id="KW-0862">Zinc</keyword>
<organism evidence="4">
    <name type="scientific">Noccaea caerulescens</name>
    <name type="common">Alpine penny-cress</name>
    <name type="synonym">Thlaspi caerulescens</name>
    <dbReference type="NCBI Taxonomy" id="107243"/>
    <lineage>
        <taxon>Eukaryota</taxon>
        <taxon>Viridiplantae</taxon>
        <taxon>Streptophyta</taxon>
        <taxon>Embryophyta</taxon>
        <taxon>Tracheophyta</taxon>
        <taxon>Spermatophyta</taxon>
        <taxon>Magnoliopsida</taxon>
        <taxon>eudicotyledons</taxon>
        <taxon>Gunneridae</taxon>
        <taxon>Pentapetalae</taxon>
        <taxon>rosids</taxon>
        <taxon>malvids</taxon>
        <taxon>Brassicales</taxon>
        <taxon>Brassicaceae</taxon>
        <taxon>Coluteocarpeae</taxon>
        <taxon>Noccaea</taxon>
    </lineage>
</organism>
<reference evidence="4" key="1">
    <citation type="submission" date="2016-07" db="EMBL/GenBank/DDBJ databases">
        <title>De novo transcriptome assembly of four accessions of the metal hyperaccumulator plant Noccaea caerulescens.</title>
        <authorList>
            <person name="Blande D."/>
            <person name="Halimaa P."/>
            <person name="Tervahauta A.I."/>
            <person name="Aarts M.G."/>
            <person name="Karenlampi S.O."/>
        </authorList>
    </citation>
    <scope>NUCLEOTIDE SEQUENCE</scope>
</reference>
<evidence type="ECO:0000256" key="2">
    <source>
        <dbReference type="SAM" id="MobiDB-lite"/>
    </source>
</evidence>
<dbReference type="PANTHER" id="PTHR47481">
    <property type="match status" value="1"/>
</dbReference>
<feature type="compositionally biased region" description="Low complexity" evidence="2">
    <location>
        <begin position="59"/>
        <end position="73"/>
    </location>
</feature>
<evidence type="ECO:0000256" key="1">
    <source>
        <dbReference type="PROSITE-ProRule" id="PRU00047"/>
    </source>
</evidence>
<evidence type="ECO:0000313" key="4">
    <source>
        <dbReference type="EMBL" id="JAU85785.1"/>
    </source>
</evidence>
<dbReference type="PROSITE" id="PS50158">
    <property type="entry name" value="ZF_CCHC"/>
    <property type="match status" value="1"/>
</dbReference>
<evidence type="ECO:0000259" key="3">
    <source>
        <dbReference type="PROSITE" id="PS50158"/>
    </source>
</evidence>
<dbReference type="Pfam" id="PF22936">
    <property type="entry name" value="Pol_BBD"/>
    <property type="match status" value="1"/>
</dbReference>
<dbReference type="InterPro" id="IPR036875">
    <property type="entry name" value="Znf_CCHC_sf"/>
</dbReference>
<dbReference type="InterPro" id="IPR001878">
    <property type="entry name" value="Znf_CCHC"/>
</dbReference>
<accession>A0A1J3IZM7</accession>
<feature type="domain" description="CCHC-type" evidence="3">
    <location>
        <begin position="96"/>
        <end position="112"/>
    </location>
</feature>